<evidence type="ECO:0008006" key="3">
    <source>
        <dbReference type="Google" id="ProtNLM"/>
    </source>
</evidence>
<name>A0A0F0LGE5_9MICO</name>
<dbReference type="Proteomes" id="UP000033740">
    <property type="component" value="Unassembled WGS sequence"/>
</dbReference>
<evidence type="ECO:0000313" key="2">
    <source>
        <dbReference type="Proteomes" id="UP000033740"/>
    </source>
</evidence>
<accession>A0A0F0LGE5</accession>
<dbReference type="RefSeq" id="WP_152642181.1">
    <property type="nucleotide sequence ID" value="NZ_JYIX01000037.1"/>
</dbReference>
<gene>
    <name evidence="1" type="ORF">RS86_02764</name>
</gene>
<proteinExistence type="predicted"/>
<dbReference type="PATRIC" id="fig|582680.6.peg.2836"/>
<dbReference type="AlphaFoldDB" id="A0A0F0LGE5"/>
<dbReference type="EMBL" id="JYIX01000037">
    <property type="protein sequence ID" value="KJL32292.1"/>
    <property type="molecule type" value="Genomic_DNA"/>
</dbReference>
<dbReference type="STRING" id="582680.RS86_02764"/>
<evidence type="ECO:0000313" key="1">
    <source>
        <dbReference type="EMBL" id="KJL32292.1"/>
    </source>
</evidence>
<organism evidence="1 2">
    <name type="scientific">Microbacterium azadirachtae</name>
    <dbReference type="NCBI Taxonomy" id="582680"/>
    <lineage>
        <taxon>Bacteria</taxon>
        <taxon>Bacillati</taxon>
        <taxon>Actinomycetota</taxon>
        <taxon>Actinomycetes</taxon>
        <taxon>Micrococcales</taxon>
        <taxon>Microbacteriaceae</taxon>
        <taxon>Microbacterium</taxon>
    </lineage>
</organism>
<comment type="caution">
    <text evidence="1">The sequence shown here is derived from an EMBL/GenBank/DDBJ whole genome shotgun (WGS) entry which is preliminary data.</text>
</comment>
<protein>
    <recommendedName>
        <fullName evidence="3">HutD</fullName>
    </recommendedName>
</protein>
<keyword evidence="2" id="KW-1185">Reference proteome</keyword>
<sequence length="200" mass="20602">MNPVSLAASTAPAELLQLRSLPRRGLAAGGGHVREICGRRGANGELHWTLQLVELRGPAGILHLAHEATHVLAGIGGPQVDVGPGASVGLRKERVLRHTDPLLELRRPRLRAAELSRVLVLSTVTARARPALVFADLHGASILPDGVRAIVVRSGRVSTGGSTAAAMEALVLPSAMTGDGVVAPGPGIVADDARVLMVVG</sequence>
<reference evidence="1 2" key="1">
    <citation type="submission" date="2015-02" db="EMBL/GenBank/DDBJ databases">
        <title>Draft genome sequences of ten Microbacterium spp. with emphasis on heavy metal contaminated environments.</title>
        <authorList>
            <person name="Corretto E."/>
        </authorList>
    </citation>
    <scope>NUCLEOTIDE SEQUENCE [LARGE SCALE GENOMIC DNA]</scope>
    <source>
        <strain evidence="1 2">ARN176</strain>
    </source>
</reference>